<dbReference type="Proteomes" id="UP000634136">
    <property type="component" value="Unassembled WGS sequence"/>
</dbReference>
<dbReference type="AlphaFoldDB" id="A0A834WXG7"/>
<proteinExistence type="predicted"/>
<evidence type="ECO:0000313" key="1">
    <source>
        <dbReference type="EMBL" id="KAF7834294.1"/>
    </source>
</evidence>
<reference evidence="1" key="1">
    <citation type="submission" date="2020-09" db="EMBL/GenBank/DDBJ databases">
        <title>Genome-Enabled Discovery of Anthraquinone Biosynthesis in Senna tora.</title>
        <authorList>
            <person name="Kang S.-H."/>
            <person name="Pandey R.P."/>
            <person name="Lee C.-M."/>
            <person name="Sim J.-S."/>
            <person name="Jeong J.-T."/>
            <person name="Choi B.-S."/>
            <person name="Jung M."/>
            <person name="Ginzburg D."/>
            <person name="Zhao K."/>
            <person name="Won S.Y."/>
            <person name="Oh T.-J."/>
            <person name="Yu Y."/>
            <person name="Kim N.-H."/>
            <person name="Lee O.R."/>
            <person name="Lee T.-H."/>
            <person name="Bashyal P."/>
            <person name="Kim T.-S."/>
            <person name="Lee W.-H."/>
            <person name="Kawkins C."/>
            <person name="Kim C.-K."/>
            <person name="Kim J.S."/>
            <person name="Ahn B.O."/>
            <person name="Rhee S.Y."/>
            <person name="Sohng J.K."/>
        </authorList>
    </citation>
    <scope>NUCLEOTIDE SEQUENCE</scope>
    <source>
        <tissue evidence="1">Leaf</tissue>
    </source>
</reference>
<gene>
    <name evidence="1" type="ORF">G2W53_009153</name>
</gene>
<sequence length="66" mass="7339">MGKRLVISIQREAYVLNKLSCILINLEANKKIQGIGFARRGPTLHTSCMLMTLSYSSRLTNIAATQ</sequence>
<keyword evidence="2" id="KW-1185">Reference proteome</keyword>
<evidence type="ECO:0000313" key="2">
    <source>
        <dbReference type="Proteomes" id="UP000634136"/>
    </source>
</evidence>
<dbReference type="EMBL" id="JAAIUW010000004">
    <property type="protein sequence ID" value="KAF7834294.1"/>
    <property type="molecule type" value="Genomic_DNA"/>
</dbReference>
<organism evidence="1 2">
    <name type="scientific">Senna tora</name>
    <dbReference type="NCBI Taxonomy" id="362788"/>
    <lineage>
        <taxon>Eukaryota</taxon>
        <taxon>Viridiplantae</taxon>
        <taxon>Streptophyta</taxon>
        <taxon>Embryophyta</taxon>
        <taxon>Tracheophyta</taxon>
        <taxon>Spermatophyta</taxon>
        <taxon>Magnoliopsida</taxon>
        <taxon>eudicotyledons</taxon>
        <taxon>Gunneridae</taxon>
        <taxon>Pentapetalae</taxon>
        <taxon>rosids</taxon>
        <taxon>fabids</taxon>
        <taxon>Fabales</taxon>
        <taxon>Fabaceae</taxon>
        <taxon>Caesalpinioideae</taxon>
        <taxon>Cassia clade</taxon>
        <taxon>Senna</taxon>
    </lineage>
</organism>
<protein>
    <submittedName>
        <fullName evidence="1">Uncharacterized protein</fullName>
    </submittedName>
</protein>
<name>A0A834WXG7_9FABA</name>
<accession>A0A834WXG7</accession>
<comment type="caution">
    <text evidence="1">The sequence shown here is derived from an EMBL/GenBank/DDBJ whole genome shotgun (WGS) entry which is preliminary data.</text>
</comment>